<dbReference type="GO" id="GO:0003691">
    <property type="term" value="F:double-stranded telomeric DNA binding"/>
    <property type="evidence" value="ECO:0007669"/>
    <property type="project" value="TreeGrafter"/>
</dbReference>
<feature type="domain" description="Myb-like" evidence="2">
    <location>
        <begin position="624"/>
        <end position="686"/>
    </location>
</feature>
<proteinExistence type="predicted"/>
<dbReference type="GeneID" id="63730906"/>
<evidence type="ECO:0000256" key="1">
    <source>
        <dbReference type="SAM" id="MobiDB-lite"/>
    </source>
</evidence>
<dbReference type="EMBL" id="KV878127">
    <property type="protein sequence ID" value="OJJ00572.1"/>
    <property type="molecule type" value="Genomic_DNA"/>
</dbReference>
<name>A0A1L9PGF9_ASPVE</name>
<dbReference type="SMART" id="SM00717">
    <property type="entry name" value="SANT"/>
    <property type="match status" value="1"/>
</dbReference>
<feature type="region of interest" description="Disordered" evidence="1">
    <location>
        <begin position="656"/>
        <end position="675"/>
    </location>
</feature>
<feature type="compositionally biased region" description="Basic and acidic residues" evidence="1">
    <location>
        <begin position="566"/>
        <end position="585"/>
    </location>
</feature>
<sequence length="722" mass="81820">MDLDPEMMLEVIPDLERAGKTVLEFLAPRTATPVVIVNKAKTLSDPRNTQSRRLRRLTTNLDNEIQHFGSQTYIDVGDISHLFAFTLGGRRGEFNDWGPEPIVQMANCARFAVEILLAGTSTNSQRRAIQNIENLFPLPFMTRLVGAEQEKAAGESSLEKETFELGLEIRKQSLILQLEENHGKPGFSAKNAVRMCFFTGLSRKSPPRGFNLPNFGGSDGALPEQYRGFVENLYNEILLSDTEDGIDVEELRGSYLWKRFVLAAAGWVRKRTEEIDEELQKRMTAQEVHDAFFNSKHPSFASTLGASEAEPSGETQEDELETTHQQSVEQQTTEVPEQQQQQPKSLTVQGDAERRRSSRPSYLNALSIQRITQRHDRLRTGASGNSRKSDIVHPVSRTVNEQPTSIRRRSSSDLPSSRPAQQNVPHEVPQSFDDVSPTLGPDEDITFEDDSQLAIGNEDPQIERSRSPAPIPRSRAPWSQGSGTRNQGSGEMTLTQRIWEATKTGPGRSAATRFIDRQHDAARVSPIRDSDSDSAVRRVEQRASRKRARRSSESESEPEVGPSYFDYDRRSVDLESRRREKPQESRRKRARVEEPETQGDANVDTNEEEAPSPEPPRQRTVPSSQPTARVRWTEEEDKRLLRLMKDHSNSWAVIERQNQAQPPREGEVRIEGRDQGALKDRARNIKIAYYRDGIEIPPYLQPVTMKKKDYERLEARGIVVPR</sequence>
<reference evidence="4" key="1">
    <citation type="journal article" date="2017" name="Genome Biol.">
        <title>Comparative genomics reveals high biological diversity and specific adaptations in the industrially and medically important fungal genus Aspergillus.</title>
        <authorList>
            <person name="de Vries R.P."/>
            <person name="Riley R."/>
            <person name="Wiebenga A."/>
            <person name="Aguilar-Osorio G."/>
            <person name="Amillis S."/>
            <person name="Uchima C.A."/>
            <person name="Anderluh G."/>
            <person name="Asadollahi M."/>
            <person name="Askin M."/>
            <person name="Barry K."/>
            <person name="Battaglia E."/>
            <person name="Bayram O."/>
            <person name="Benocci T."/>
            <person name="Braus-Stromeyer S.A."/>
            <person name="Caldana C."/>
            <person name="Canovas D."/>
            <person name="Cerqueira G.C."/>
            <person name="Chen F."/>
            <person name="Chen W."/>
            <person name="Choi C."/>
            <person name="Clum A."/>
            <person name="Dos Santos R.A."/>
            <person name="Damasio A.R."/>
            <person name="Diallinas G."/>
            <person name="Emri T."/>
            <person name="Fekete E."/>
            <person name="Flipphi M."/>
            <person name="Freyberg S."/>
            <person name="Gallo A."/>
            <person name="Gournas C."/>
            <person name="Habgood R."/>
            <person name="Hainaut M."/>
            <person name="Harispe M.L."/>
            <person name="Henrissat B."/>
            <person name="Hilden K.S."/>
            <person name="Hope R."/>
            <person name="Hossain A."/>
            <person name="Karabika E."/>
            <person name="Karaffa L."/>
            <person name="Karanyi Z."/>
            <person name="Krasevec N."/>
            <person name="Kuo A."/>
            <person name="Kusch H."/>
            <person name="LaButti K."/>
            <person name="Lagendijk E.L."/>
            <person name="Lapidus A."/>
            <person name="Levasseur A."/>
            <person name="Lindquist E."/>
            <person name="Lipzen A."/>
            <person name="Logrieco A.F."/>
            <person name="MacCabe A."/>
            <person name="Maekelae M.R."/>
            <person name="Malavazi I."/>
            <person name="Melin P."/>
            <person name="Meyer V."/>
            <person name="Mielnichuk N."/>
            <person name="Miskei M."/>
            <person name="Molnar A.P."/>
            <person name="Mule G."/>
            <person name="Ngan C.Y."/>
            <person name="Orejas M."/>
            <person name="Orosz E."/>
            <person name="Ouedraogo J.P."/>
            <person name="Overkamp K.M."/>
            <person name="Park H.-S."/>
            <person name="Perrone G."/>
            <person name="Piumi F."/>
            <person name="Punt P.J."/>
            <person name="Ram A.F."/>
            <person name="Ramon A."/>
            <person name="Rauscher S."/>
            <person name="Record E."/>
            <person name="Riano-Pachon D.M."/>
            <person name="Robert V."/>
            <person name="Roehrig J."/>
            <person name="Ruller R."/>
            <person name="Salamov A."/>
            <person name="Salih N.S."/>
            <person name="Samson R.A."/>
            <person name="Sandor E."/>
            <person name="Sanguinetti M."/>
            <person name="Schuetze T."/>
            <person name="Sepcic K."/>
            <person name="Shelest E."/>
            <person name="Sherlock G."/>
            <person name="Sophianopoulou V."/>
            <person name="Squina F.M."/>
            <person name="Sun H."/>
            <person name="Susca A."/>
            <person name="Todd R.B."/>
            <person name="Tsang A."/>
            <person name="Unkles S.E."/>
            <person name="van de Wiele N."/>
            <person name="van Rossen-Uffink D."/>
            <person name="Oliveira J.V."/>
            <person name="Vesth T.C."/>
            <person name="Visser J."/>
            <person name="Yu J.-H."/>
            <person name="Zhou M."/>
            <person name="Andersen M.R."/>
            <person name="Archer D.B."/>
            <person name="Baker S.E."/>
            <person name="Benoit I."/>
            <person name="Brakhage A.A."/>
            <person name="Braus G.H."/>
            <person name="Fischer R."/>
            <person name="Frisvad J.C."/>
            <person name="Goldman G.H."/>
            <person name="Houbraken J."/>
            <person name="Oakley B."/>
            <person name="Pocsi I."/>
            <person name="Scazzocchio C."/>
            <person name="Seiboth B."/>
            <person name="vanKuyk P.A."/>
            <person name="Wortman J."/>
            <person name="Dyer P.S."/>
            <person name="Grigoriev I.V."/>
        </authorList>
    </citation>
    <scope>NUCLEOTIDE SEQUENCE [LARGE SCALE GENOMIC DNA]</scope>
    <source>
        <strain evidence="4">CBS 583.65</strain>
    </source>
</reference>
<dbReference type="InterPro" id="IPR009057">
    <property type="entry name" value="Homeodomain-like_sf"/>
</dbReference>
<dbReference type="STRING" id="1036611.A0A1L9PGF9"/>
<dbReference type="PROSITE" id="PS50090">
    <property type="entry name" value="MYB_LIKE"/>
    <property type="match status" value="1"/>
</dbReference>
<evidence type="ECO:0000259" key="2">
    <source>
        <dbReference type="PROSITE" id="PS50090"/>
    </source>
</evidence>
<dbReference type="Gene3D" id="1.10.10.60">
    <property type="entry name" value="Homeodomain-like"/>
    <property type="match status" value="1"/>
</dbReference>
<feature type="compositionally biased region" description="Basic and acidic residues" evidence="1">
    <location>
        <begin position="514"/>
        <end position="543"/>
    </location>
</feature>
<evidence type="ECO:0000313" key="3">
    <source>
        <dbReference type="EMBL" id="OJJ00572.1"/>
    </source>
</evidence>
<dbReference type="SUPFAM" id="SSF46689">
    <property type="entry name" value="Homeodomain-like"/>
    <property type="match status" value="1"/>
</dbReference>
<dbReference type="InterPro" id="IPR001005">
    <property type="entry name" value="SANT/Myb"/>
</dbReference>
<feature type="region of interest" description="Disordered" evidence="1">
    <location>
        <begin position="297"/>
        <end position="630"/>
    </location>
</feature>
<dbReference type="PANTHER" id="PTHR47807">
    <property type="entry name" value="PROTEIN TBF1"/>
    <property type="match status" value="1"/>
</dbReference>
<dbReference type="VEuPathDB" id="FungiDB:ASPVEDRAFT_579536"/>
<feature type="compositionally biased region" description="Polar residues" evidence="1">
    <location>
        <begin position="480"/>
        <end position="496"/>
    </location>
</feature>
<feature type="compositionally biased region" description="Acidic residues" evidence="1">
    <location>
        <begin position="441"/>
        <end position="451"/>
    </location>
</feature>
<organism evidence="3 4">
    <name type="scientific">Aspergillus versicolor CBS 583.65</name>
    <dbReference type="NCBI Taxonomy" id="1036611"/>
    <lineage>
        <taxon>Eukaryota</taxon>
        <taxon>Fungi</taxon>
        <taxon>Dikarya</taxon>
        <taxon>Ascomycota</taxon>
        <taxon>Pezizomycotina</taxon>
        <taxon>Eurotiomycetes</taxon>
        <taxon>Eurotiomycetidae</taxon>
        <taxon>Eurotiales</taxon>
        <taxon>Aspergillaceae</taxon>
        <taxon>Aspergillus</taxon>
        <taxon>Aspergillus subgen. Nidulantes</taxon>
    </lineage>
</organism>
<accession>A0A1L9PGF9</accession>
<keyword evidence="4" id="KW-1185">Reference proteome</keyword>
<dbReference type="OrthoDB" id="5398572at2759"/>
<dbReference type="AlphaFoldDB" id="A0A1L9PGF9"/>
<feature type="compositionally biased region" description="Basic and acidic residues" evidence="1">
    <location>
        <begin position="664"/>
        <end position="675"/>
    </location>
</feature>
<gene>
    <name evidence="3" type="ORF">ASPVEDRAFT_579536</name>
</gene>
<evidence type="ECO:0000313" key="4">
    <source>
        <dbReference type="Proteomes" id="UP000184073"/>
    </source>
</evidence>
<dbReference type="Proteomes" id="UP000184073">
    <property type="component" value="Unassembled WGS sequence"/>
</dbReference>
<dbReference type="CDD" id="cd00167">
    <property type="entry name" value="SANT"/>
    <property type="match status" value="1"/>
</dbReference>
<dbReference type="RefSeq" id="XP_040666334.1">
    <property type="nucleotide sequence ID" value="XM_040815395.1"/>
</dbReference>
<feature type="compositionally biased region" description="Polar residues" evidence="1">
    <location>
        <begin position="359"/>
        <end position="371"/>
    </location>
</feature>
<dbReference type="GO" id="GO:0010833">
    <property type="term" value="P:telomere maintenance via telomere lengthening"/>
    <property type="evidence" value="ECO:0007669"/>
    <property type="project" value="TreeGrafter"/>
</dbReference>
<feature type="compositionally biased region" description="Low complexity" evidence="1">
    <location>
        <begin position="323"/>
        <end position="343"/>
    </location>
</feature>
<dbReference type="InterPro" id="IPR052833">
    <property type="entry name" value="Telomeric_DNA-bd_trans-reg"/>
</dbReference>
<protein>
    <recommendedName>
        <fullName evidence="2">Myb-like domain-containing protein</fullName>
    </recommendedName>
</protein>
<dbReference type="PANTHER" id="PTHR47807:SF1">
    <property type="entry name" value="PROTEIN TBF1"/>
    <property type="match status" value="1"/>
</dbReference>